<comment type="caution">
    <text evidence="2">The sequence shown here is derived from an EMBL/GenBank/DDBJ whole genome shotgun (WGS) entry which is preliminary data.</text>
</comment>
<reference evidence="2 3" key="1">
    <citation type="journal article" date="2020" name="Microorganisms">
        <title>Osmotic Adaptation and Compatible Solute Biosynthesis of Phototrophic Bacteria as Revealed from Genome Analyses.</title>
        <authorList>
            <person name="Imhoff J.F."/>
            <person name="Rahn T."/>
            <person name="Kunzel S."/>
            <person name="Keller A."/>
            <person name="Neulinger S.C."/>
        </authorList>
    </citation>
    <scope>NUCLEOTIDE SEQUENCE [LARGE SCALE GENOMIC DNA]</scope>
    <source>
        <strain evidence="2 3">DSM 9895</strain>
    </source>
</reference>
<dbReference type="InterPro" id="IPR009935">
    <property type="entry name" value="DUF1467"/>
</dbReference>
<dbReference type="Pfam" id="PF07330">
    <property type="entry name" value="DUF1467"/>
    <property type="match status" value="1"/>
</dbReference>
<keyword evidence="1" id="KW-0472">Membrane</keyword>
<evidence type="ECO:0000313" key="3">
    <source>
        <dbReference type="Proteomes" id="UP001296873"/>
    </source>
</evidence>
<keyword evidence="1" id="KW-1133">Transmembrane helix</keyword>
<name>A0ABS1DCU0_9PROT</name>
<proteinExistence type="predicted"/>
<evidence type="ECO:0000313" key="2">
    <source>
        <dbReference type="EMBL" id="MBK1668277.1"/>
    </source>
</evidence>
<evidence type="ECO:0000256" key="1">
    <source>
        <dbReference type="SAM" id="Phobius"/>
    </source>
</evidence>
<accession>A0ABS1DCU0</accession>
<evidence type="ECO:0008006" key="4">
    <source>
        <dbReference type="Google" id="ProtNLM"/>
    </source>
</evidence>
<sequence length="82" mass="9283">MNVFTGVLVYVLIWWVVLFMVLPWGVRPPEDPETGHAPSAPERPMLWRKALATSVIAAILWLGAYYLITSELLQFRGAIQKS</sequence>
<organism evidence="2 3">
    <name type="scientific">Rhodovibrio sodomensis</name>
    <dbReference type="NCBI Taxonomy" id="1088"/>
    <lineage>
        <taxon>Bacteria</taxon>
        <taxon>Pseudomonadati</taxon>
        <taxon>Pseudomonadota</taxon>
        <taxon>Alphaproteobacteria</taxon>
        <taxon>Rhodospirillales</taxon>
        <taxon>Rhodovibrionaceae</taxon>
        <taxon>Rhodovibrio</taxon>
    </lineage>
</organism>
<keyword evidence="3" id="KW-1185">Reference proteome</keyword>
<dbReference type="Proteomes" id="UP001296873">
    <property type="component" value="Unassembled WGS sequence"/>
</dbReference>
<feature type="transmembrane region" description="Helical" evidence="1">
    <location>
        <begin position="7"/>
        <end position="26"/>
    </location>
</feature>
<keyword evidence="1" id="KW-0812">Transmembrane</keyword>
<gene>
    <name evidence="2" type="ORF">CKO28_09535</name>
</gene>
<dbReference type="EMBL" id="NRRL01000020">
    <property type="protein sequence ID" value="MBK1668277.1"/>
    <property type="molecule type" value="Genomic_DNA"/>
</dbReference>
<protein>
    <recommendedName>
        <fullName evidence="4">DUF1467 domain-containing protein</fullName>
    </recommendedName>
</protein>
<dbReference type="RefSeq" id="WP_200340555.1">
    <property type="nucleotide sequence ID" value="NZ_NRRL01000020.1"/>
</dbReference>
<feature type="transmembrane region" description="Helical" evidence="1">
    <location>
        <begin position="46"/>
        <end position="68"/>
    </location>
</feature>